<accession>A0A5A7UG81</accession>
<dbReference type="AlphaFoldDB" id="A0A5A7UG81"/>
<dbReference type="Pfam" id="PF17921">
    <property type="entry name" value="Integrase_H2C2"/>
    <property type="match status" value="1"/>
</dbReference>
<feature type="domain" description="Integrase zinc-binding" evidence="1">
    <location>
        <begin position="88"/>
        <end position="134"/>
    </location>
</feature>
<organism evidence="2 3">
    <name type="scientific">Cucumis melo var. makuwa</name>
    <name type="common">Oriental melon</name>
    <dbReference type="NCBI Taxonomy" id="1194695"/>
    <lineage>
        <taxon>Eukaryota</taxon>
        <taxon>Viridiplantae</taxon>
        <taxon>Streptophyta</taxon>
        <taxon>Embryophyta</taxon>
        <taxon>Tracheophyta</taxon>
        <taxon>Spermatophyta</taxon>
        <taxon>Magnoliopsida</taxon>
        <taxon>eudicotyledons</taxon>
        <taxon>Gunneridae</taxon>
        <taxon>Pentapetalae</taxon>
        <taxon>rosids</taxon>
        <taxon>fabids</taxon>
        <taxon>Cucurbitales</taxon>
        <taxon>Cucurbitaceae</taxon>
        <taxon>Benincaseae</taxon>
        <taxon>Cucumis</taxon>
    </lineage>
</organism>
<reference evidence="2 3" key="1">
    <citation type="submission" date="2019-08" db="EMBL/GenBank/DDBJ databases">
        <title>Draft genome sequences of two oriental melons (Cucumis melo L. var makuwa).</title>
        <authorList>
            <person name="Kwon S.-Y."/>
        </authorList>
    </citation>
    <scope>NUCLEOTIDE SEQUENCE [LARGE SCALE GENOMIC DNA]</scope>
    <source>
        <strain evidence="3">cv. SW 3</strain>
        <tissue evidence="2">Leaf</tissue>
    </source>
</reference>
<dbReference type="EMBL" id="SSTE01009593">
    <property type="protein sequence ID" value="KAA0053226.1"/>
    <property type="molecule type" value="Genomic_DNA"/>
</dbReference>
<sequence>MDGARLATVWLYKRLEFTDDTTELATAWLCEQLEFTYDAPLLRDFERVEIAVSVGEHRLVEAGKGEDFSISSNDGLMFDRRLCVLKDSAVKTELLTEALSSPFTMQPGSTKMYQNLRRVYWWRNMKREMADFINRDFRKRGQDAP</sequence>
<proteinExistence type="predicted"/>
<evidence type="ECO:0000313" key="3">
    <source>
        <dbReference type="Proteomes" id="UP000321393"/>
    </source>
</evidence>
<dbReference type="Proteomes" id="UP000321393">
    <property type="component" value="Unassembled WGS sequence"/>
</dbReference>
<name>A0A5A7UG81_CUCMM</name>
<dbReference type="OrthoDB" id="1938712at2759"/>
<dbReference type="InterPro" id="IPR041588">
    <property type="entry name" value="Integrase_H2C2"/>
</dbReference>
<protein>
    <submittedName>
        <fullName evidence="2">Ty3-gypsy retrotransposon protein</fullName>
    </submittedName>
</protein>
<gene>
    <name evidence="2" type="ORF">E6C27_scaffold102G00110</name>
</gene>
<evidence type="ECO:0000259" key="1">
    <source>
        <dbReference type="Pfam" id="PF17921"/>
    </source>
</evidence>
<comment type="caution">
    <text evidence="2">The sequence shown here is derived from an EMBL/GenBank/DDBJ whole genome shotgun (WGS) entry which is preliminary data.</text>
</comment>
<dbReference type="Gene3D" id="1.10.340.70">
    <property type="match status" value="1"/>
</dbReference>
<evidence type="ECO:0000313" key="2">
    <source>
        <dbReference type="EMBL" id="KAA0053226.1"/>
    </source>
</evidence>